<feature type="compositionally biased region" description="Low complexity" evidence="2">
    <location>
        <begin position="330"/>
        <end position="348"/>
    </location>
</feature>
<feature type="domain" description="PDZ" evidence="3">
    <location>
        <begin position="21"/>
        <end position="90"/>
    </location>
</feature>
<dbReference type="Ensembl" id="ENSAPET00000032341.1">
    <property type="protein sequence ID" value="ENSAPEP00000031508.1"/>
    <property type="gene ID" value="ENSAPEG00000022347.1"/>
</dbReference>
<evidence type="ECO:0000256" key="1">
    <source>
        <dbReference type="ARBA" id="ARBA00023054"/>
    </source>
</evidence>
<organism evidence="4 5">
    <name type="scientific">Amphiprion percula</name>
    <name type="common">Orange clownfish</name>
    <name type="synonym">Lutjanus percula</name>
    <dbReference type="NCBI Taxonomy" id="161767"/>
    <lineage>
        <taxon>Eukaryota</taxon>
        <taxon>Metazoa</taxon>
        <taxon>Chordata</taxon>
        <taxon>Craniata</taxon>
        <taxon>Vertebrata</taxon>
        <taxon>Euteleostomi</taxon>
        <taxon>Actinopterygii</taxon>
        <taxon>Neopterygii</taxon>
        <taxon>Teleostei</taxon>
        <taxon>Neoteleostei</taxon>
        <taxon>Acanthomorphata</taxon>
        <taxon>Ovalentaria</taxon>
        <taxon>Pomacentridae</taxon>
        <taxon>Amphiprion</taxon>
    </lineage>
</organism>
<reference evidence="4 5" key="1">
    <citation type="submission" date="2018-03" db="EMBL/GenBank/DDBJ databases">
        <title>Finding Nemo's genes: A chromosome-scale reference assembly of the genome of the orange clownfish Amphiprion percula.</title>
        <authorList>
            <person name="Lehmann R."/>
        </authorList>
    </citation>
    <scope>NUCLEOTIDE SEQUENCE</scope>
</reference>
<reference evidence="4" key="2">
    <citation type="submission" date="2025-08" db="UniProtKB">
        <authorList>
            <consortium name="Ensembl"/>
        </authorList>
    </citation>
    <scope>IDENTIFICATION</scope>
</reference>
<evidence type="ECO:0000313" key="4">
    <source>
        <dbReference type="Ensembl" id="ENSAPEP00000031508.1"/>
    </source>
</evidence>
<evidence type="ECO:0000256" key="2">
    <source>
        <dbReference type="SAM" id="MobiDB-lite"/>
    </source>
</evidence>
<dbReference type="PROSITE" id="PS50106">
    <property type="entry name" value="PDZ"/>
    <property type="match status" value="1"/>
</dbReference>
<dbReference type="OMA" id="FTRRQHS"/>
<dbReference type="InterPro" id="IPR036034">
    <property type="entry name" value="PDZ_sf"/>
</dbReference>
<dbReference type="FunFam" id="2.30.42.10:FF:000028">
    <property type="entry name" value="PDZ domain containing ring finger 4"/>
    <property type="match status" value="1"/>
</dbReference>
<dbReference type="Proteomes" id="UP000265080">
    <property type="component" value="Chromosome 8"/>
</dbReference>
<reference evidence="4" key="3">
    <citation type="submission" date="2025-09" db="UniProtKB">
        <authorList>
            <consortium name="Ensembl"/>
        </authorList>
    </citation>
    <scope>IDENTIFICATION</scope>
</reference>
<feature type="compositionally biased region" description="Low complexity" evidence="2">
    <location>
        <begin position="173"/>
        <end position="183"/>
    </location>
</feature>
<dbReference type="CDD" id="cd06716">
    <property type="entry name" value="PDZ2-PDZRN4-like"/>
    <property type="match status" value="1"/>
</dbReference>
<dbReference type="Gene3D" id="2.30.42.10">
    <property type="match status" value="1"/>
</dbReference>
<feature type="compositionally biased region" description="Basic residues" evidence="2">
    <location>
        <begin position="349"/>
        <end position="360"/>
    </location>
</feature>
<evidence type="ECO:0000313" key="5">
    <source>
        <dbReference type="Proteomes" id="UP000265080"/>
    </source>
</evidence>
<dbReference type="InterPro" id="IPR051971">
    <property type="entry name" value="E3_ubiquitin-PDZ_ligase"/>
</dbReference>
<protein>
    <submittedName>
        <fullName evidence="4">PDZ domain containing 4</fullName>
    </submittedName>
</protein>
<dbReference type="Pfam" id="PF00595">
    <property type="entry name" value="PDZ"/>
    <property type="match status" value="1"/>
</dbReference>
<name>A0A3P8U852_AMPPE</name>
<dbReference type="AlphaFoldDB" id="A0A3P8U852"/>
<feature type="compositionally biased region" description="Polar residues" evidence="2">
    <location>
        <begin position="292"/>
        <end position="312"/>
    </location>
</feature>
<feature type="compositionally biased region" description="Acidic residues" evidence="2">
    <location>
        <begin position="114"/>
        <end position="124"/>
    </location>
</feature>
<keyword evidence="5" id="KW-1185">Reference proteome</keyword>
<accession>A0A3P8U852</accession>
<dbReference type="SUPFAM" id="SSF50156">
    <property type="entry name" value="PDZ domain-like"/>
    <property type="match status" value="1"/>
</dbReference>
<dbReference type="SMART" id="SM00228">
    <property type="entry name" value="PDZ"/>
    <property type="match status" value="1"/>
</dbReference>
<evidence type="ECO:0000259" key="3">
    <source>
        <dbReference type="PROSITE" id="PS50106"/>
    </source>
</evidence>
<feature type="region of interest" description="Disordered" evidence="2">
    <location>
        <begin position="267"/>
        <end position="388"/>
    </location>
</feature>
<dbReference type="InterPro" id="IPR001478">
    <property type="entry name" value="PDZ"/>
</dbReference>
<proteinExistence type="predicted"/>
<sequence length="564" mass="64391">MGCNMCVVKRPEEQYRIMFQEVELYKSSQQEKLGLTVCYRTDDEEDLGIYVGEVNPNSIAAKNGRIREGDRILQINGVDVQNRQEAVAILTREDSINFSLLLARPDTEVRFGGEDDDDEDDEEGRGEKEDREPPVPLPPLLGLAPLLPTSQDLDSGVGRTDDSTEPDLLGDQTSTCNTNTTNTPGSTRKFRPGPSPRESATTERGDASSSLVVVDVNCNETLSEHEMVLIEEEVRHLEFKCRNILRAQKMQQLRERCLKAWMMEEETDDNDDDDSHHHELSAINELPERDSSSAYNTGGESCRSTPLVSTEQIPPLQEDEDSEAGGGRGLMSPLLPLSRLPSLNSPLTPRRHRDRERRHSNLSGVPRRPDGGSAESSPYFSRRRHSKPLDRYQSCMTLPSEGLRAERKPRFKGLHHEMMFCPFSVQVKIRSDGTRYVAKRPVRDRLLKARALKIREERSGMTTDDDAASEMKQGRYWSKEERKQQLLRARENRRRREFMMQSLLEFTKTLKMLNIIAIIHKKLTRRRNRRILDNWITIQELLAHGSRSPDGKKIYNPLLSVTTV</sequence>
<dbReference type="STRING" id="161767.ENSAPEP00000031508"/>
<feature type="region of interest" description="Disordered" evidence="2">
    <location>
        <begin position="108"/>
        <end position="208"/>
    </location>
</feature>
<feature type="compositionally biased region" description="Basic and acidic residues" evidence="2">
    <location>
        <begin position="274"/>
        <end position="291"/>
    </location>
</feature>
<dbReference type="PANTHER" id="PTHR15545">
    <property type="entry name" value="PDZ DOMAIN CONTAINING RING FINGER PROTEIN 3, 4"/>
    <property type="match status" value="1"/>
</dbReference>
<dbReference type="GeneTree" id="ENSGT00950000183062"/>
<dbReference type="PANTHER" id="PTHR15545:SF4">
    <property type="entry name" value="PDZ DOMAIN-CONTAINING PROTEIN 4"/>
    <property type="match status" value="1"/>
</dbReference>
<keyword evidence="1" id="KW-0175">Coiled coil</keyword>